<keyword evidence="4" id="KW-1185">Reference proteome</keyword>
<dbReference type="InterPro" id="IPR041685">
    <property type="entry name" value="AAA_GajA/Old/RecF-like"/>
</dbReference>
<dbReference type="CDD" id="cd01026">
    <property type="entry name" value="TOPRIM_OLD"/>
    <property type="match status" value="1"/>
</dbReference>
<organism evidence="3 4">
    <name type="scientific">Novipirellula aureliae</name>
    <dbReference type="NCBI Taxonomy" id="2527966"/>
    <lineage>
        <taxon>Bacteria</taxon>
        <taxon>Pseudomonadati</taxon>
        <taxon>Planctomycetota</taxon>
        <taxon>Planctomycetia</taxon>
        <taxon>Pirellulales</taxon>
        <taxon>Pirellulaceae</taxon>
        <taxon>Novipirellula</taxon>
    </lineage>
</organism>
<gene>
    <name evidence="3" type="ORF">Q31b_31590</name>
</gene>
<comment type="caution">
    <text evidence="3">The sequence shown here is derived from an EMBL/GenBank/DDBJ whole genome shotgun (WGS) entry which is preliminary data.</text>
</comment>
<dbReference type="PANTHER" id="PTHR43581:SF4">
    <property type="entry name" value="ATP_GTP PHOSPHATASE"/>
    <property type="match status" value="1"/>
</dbReference>
<dbReference type="SUPFAM" id="SSF52540">
    <property type="entry name" value="P-loop containing nucleoside triphosphate hydrolases"/>
    <property type="match status" value="1"/>
</dbReference>
<dbReference type="Gene3D" id="3.40.50.300">
    <property type="entry name" value="P-loop containing nucleotide triphosphate hydrolases"/>
    <property type="match status" value="1"/>
</dbReference>
<feature type="domain" description="Endonuclease GajA/Old nuclease/RecF-like AAA" evidence="1">
    <location>
        <begin position="179"/>
        <end position="362"/>
    </location>
</feature>
<dbReference type="InterPro" id="IPR027417">
    <property type="entry name" value="P-loop_NTPase"/>
</dbReference>
<dbReference type="RefSeq" id="WP_146600522.1">
    <property type="nucleotide sequence ID" value="NZ_SJPY01000005.1"/>
</dbReference>
<dbReference type="OrthoDB" id="308933at2"/>
<proteinExistence type="predicted"/>
<name>A0A5C6DUC8_9BACT</name>
<evidence type="ECO:0000259" key="1">
    <source>
        <dbReference type="Pfam" id="PF13175"/>
    </source>
</evidence>
<dbReference type="AlphaFoldDB" id="A0A5C6DUC8"/>
<accession>A0A5C6DUC8</accession>
<dbReference type="Pfam" id="PF13175">
    <property type="entry name" value="AAA_15"/>
    <property type="match status" value="2"/>
</dbReference>
<dbReference type="InterPro" id="IPR034139">
    <property type="entry name" value="TOPRIM_OLD"/>
</dbReference>
<evidence type="ECO:0000313" key="3">
    <source>
        <dbReference type="EMBL" id="TWU39844.1"/>
    </source>
</evidence>
<evidence type="ECO:0000313" key="4">
    <source>
        <dbReference type="Proteomes" id="UP000315471"/>
    </source>
</evidence>
<feature type="domain" description="Endonuclease GajA/Old nuclease/RecF-like AAA" evidence="1">
    <location>
        <begin position="1"/>
        <end position="50"/>
    </location>
</feature>
<reference evidence="3 4" key="1">
    <citation type="submission" date="2019-02" db="EMBL/GenBank/DDBJ databases">
        <title>Deep-cultivation of Planctomycetes and their phenomic and genomic characterization uncovers novel biology.</title>
        <authorList>
            <person name="Wiegand S."/>
            <person name="Jogler M."/>
            <person name="Boedeker C."/>
            <person name="Pinto D."/>
            <person name="Vollmers J."/>
            <person name="Rivas-Marin E."/>
            <person name="Kohn T."/>
            <person name="Peeters S.H."/>
            <person name="Heuer A."/>
            <person name="Rast P."/>
            <person name="Oberbeckmann S."/>
            <person name="Bunk B."/>
            <person name="Jeske O."/>
            <person name="Meyerdierks A."/>
            <person name="Storesund J.E."/>
            <person name="Kallscheuer N."/>
            <person name="Luecker S."/>
            <person name="Lage O.M."/>
            <person name="Pohl T."/>
            <person name="Merkel B.J."/>
            <person name="Hornburger P."/>
            <person name="Mueller R.-W."/>
            <person name="Bruemmer F."/>
            <person name="Labrenz M."/>
            <person name="Spormann A.M."/>
            <person name="Op Den Camp H."/>
            <person name="Overmann J."/>
            <person name="Amann R."/>
            <person name="Jetten M.S.M."/>
            <person name="Mascher T."/>
            <person name="Medema M.H."/>
            <person name="Devos D.P."/>
            <person name="Kaster A.-K."/>
            <person name="Ovreas L."/>
            <person name="Rohde M."/>
            <person name="Galperin M.Y."/>
            <person name="Jogler C."/>
        </authorList>
    </citation>
    <scope>NUCLEOTIDE SEQUENCE [LARGE SCALE GENOMIC DNA]</scope>
    <source>
        <strain evidence="3 4">Q31b</strain>
    </source>
</reference>
<sequence>MYIARIQITNYRCFKNNTIDFQPGLNVIIGENNGGKTTLLKALTLIFNRRGARRPTVHDFNRLISPSKVPPEIEVAVTLRSSGDADSDFDRGLVASWLTKLNPPWEATLTFSFALPQQDHPEFEKIVGKKPTADSFFDAIDELLPKYVSRIYGGNRSTQMTVDRELLAKFDCQFLDALRDVESEMFSGGSPLFNTMLREVLDANTDGEEVRRLQKSFRKNSKALRDGLVGRLDTEKLFDLVSQTGASDGGEPMLDGGLQESDIIAALRLYIATEKFSFPATHQGLGYNNLIYISLMMASMSFSASKRRGENAAIFPMLLVEEPEAHLHPALQHKLLSHIVSRIGDESNSSRQIFVTTHSTHVTSAVGLEPIICLSVNRSGEINVAYPAKLFPDTKEGRISKNYVARYLDATKSTMLFAKGVVFVEGIAEQLIIPAIANRLSLPLDQSHVAIVRVDGLTFKHFLPLFGIASEPSQIHLSLQRRVACIVDGDPSRKSKGEKNARWHACFPFQLNAEPMAYEYQDISSTALALVTATKNHEQVRVFHATKTLEFDLAISNSQHVHLISESMPHRTHLAELSKNQGTLPRVIKGLFEDDELIALKTIADKEDRERQTYAAAYLKCAEGCKGEHAFAVEQVIRNAELEFASPTYIEDAIAWATQTGVSSA</sequence>
<dbReference type="Proteomes" id="UP000315471">
    <property type="component" value="Unassembled WGS sequence"/>
</dbReference>
<evidence type="ECO:0000259" key="2">
    <source>
        <dbReference type="Pfam" id="PF20469"/>
    </source>
</evidence>
<dbReference type="Pfam" id="PF20469">
    <property type="entry name" value="OLD-like_TOPRIM"/>
    <property type="match status" value="1"/>
</dbReference>
<protein>
    <submittedName>
        <fullName evidence="3">Recombination protein F</fullName>
    </submittedName>
</protein>
<dbReference type="InterPro" id="IPR051396">
    <property type="entry name" value="Bact_Antivir_Def_Nuclease"/>
</dbReference>
<dbReference type="PANTHER" id="PTHR43581">
    <property type="entry name" value="ATP/GTP PHOSPHATASE"/>
    <property type="match status" value="1"/>
</dbReference>
<dbReference type="EMBL" id="SJPY01000005">
    <property type="protein sequence ID" value="TWU39844.1"/>
    <property type="molecule type" value="Genomic_DNA"/>
</dbReference>
<feature type="domain" description="OLD protein-like TOPRIM" evidence="2">
    <location>
        <begin position="416"/>
        <end position="490"/>
    </location>
</feature>